<name>A0A9W6VDD4_9PSEU</name>
<dbReference type="AlphaFoldDB" id="A0A9W6VDD4"/>
<dbReference type="InterPro" id="IPR024425">
    <property type="entry name" value="LiaF-like_C"/>
</dbReference>
<protein>
    <recommendedName>
        <fullName evidence="5">Cell wall-active antibiotics response 4TMS YvqF</fullName>
    </recommendedName>
</protein>
<proteinExistence type="predicted"/>
<reference evidence="3" key="1">
    <citation type="submission" date="2023-02" db="EMBL/GenBank/DDBJ databases">
        <title>Actinokineospora globicatena NBRC 15670.</title>
        <authorList>
            <person name="Ichikawa N."/>
            <person name="Sato H."/>
            <person name="Tonouchi N."/>
        </authorList>
    </citation>
    <scope>NUCLEOTIDE SEQUENCE</scope>
    <source>
        <strain evidence="3">NBRC 15670</strain>
    </source>
</reference>
<dbReference type="Proteomes" id="UP001165042">
    <property type="component" value="Unassembled WGS sequence"/>
</dbReference>
<sequence length="242" mass="25698">MAGHGRRVRLSAVADVPYRVVGSATLVSVSEQPSLPGPHDMRASNGDRERFAKVLHDAMAEGRLTVTELEERLDQVYAARTFGELEPLVRDLPNQQLVAYQAAVPQPVAAANPARIGGRGTSSSAIAVMSGSERKGHWTIPPTFNAVAMMGGVEIDLTQATFEAQETVIHAFTIMGGIEITVPPDITVYVTGSGFMGGFSNTVRTQGPPGSPVVRITGMAIMGGVEVKPPKKPKKNKEIQEG</sequence>
<comment type="caution">
    <text evidence="3">The sequence shown here is derived from an EMBL/GenBank/DDBJ whole genome shotgun (WGS) entry which is preliminary data.</text>
</comment>
<evidence type="ECO:0000259" key="2">
    <source>
        <dbReference type="Pfam" id="PF09922"/>
    </source>
</evidence>
<evidence type="ECO:0000313" key="3">
    <source>
        <dbReference type="EMBL" id="GLW94878.1"/>
    </source>
</evidence>
<evidence type="ECO:0008006" key="5">
    <source>
        <dbReference type="Google" id="ProtNLM"/>
    </source>
</evidence>
<dbReference type="PANTHER" id="PTHR40763:SF4">
    <property type="entry name" value="DUF1707 DOMAIN-CONTAINING PROTEIN"/>
    <property type="match status" value="1"/>
</dbReference>
<keyword evidence="4" id="KW-1185">Reference proteome</keyword>
<gene>
    <name evidence="3" type="ORF">Aglo03_56940</name>
</gene>
<dbReference type="Pfam" id="PF08044">
    <property type="entry name" value="DUF1707"/>
    <property type="match status" value="1"/>
</dbReference>
<accession>A0A9W6VDD4</accession>
<dbReference type="PANTHER" id="PTHR40763">
    <property type="entry name" value="MEMBRANE PROTEIN-RELATED"/>
    <property type="match status" value="1"/>
</dbReference>
<dbReference type="EMBL" id="BSSD01000010">
    <property type="protein sequence ID" value="GLW94878.1"/>
    <property type="molecule type" value="Genomic_DNA"/>
</dbReference>
<dbReference type="InterPro" id="IPR012551">
    <property type="entry name" value="DUF1707_SHOCT-like"/>
</dbReference>
<organism evidence="3 4">
    <name type="scientific">Actinokineospora globicatena</name>
    <dbReference type="NCBI Taxonomy" id="103729"/>
    <lineage>
        <taxon>Bacteria</taxon>
        <taxon>Bacillati</taxon>
        <taxon>Actinomycetota</taxon>
        <taxon>Actinomycetes</taxon>
        <taxon>Pseudonocardiales</taxon>
        <taxon>Pseudonocardiaceae</taxon>
        <taxon>Actinokineospora</taxon>
    </lineage>
</organism>
<feature type="domain" description="DUF1707" evidence="1">
    <location>
        <begin position="41"/>
        <end position="93"/>
    </location>
</feature>
<evidence type="ECO:0000259" key="1">
    <source>
        <dbReference type="Pfam" id="PF08044"/>
    </source>
</evidence>
<evidence type="ECO:0000313" key="4">
    <source>
        <dbReference type="Proteomes" id="UP001165042"/>
    </source>
</evidence>
<feature type="domain" description="Cell wall-active antibiotics response LiaF-like C-terminal" evidence="2">
    <location>
        <begin position="144"/>
        <end position="200"/>
    </location>
</feature>
<dbReference type="Pfam" id="PF09922">
    <property type="entry name" value="LiaF-like_C"/>
    <property type="match status" value="1"/>
</dbReference>